<comment type="caution">
    <text evidence="9">The sequence shown here is derived from an EMBL/GenBank/DDBJ whole genome shotgun (WGS) entry which is preliminary data.</text>
</comment>
<comment type="cofactor">
    <cofactor evidence="6">
        <name>heme</name>
        <dbReference type="ChEBI" id="CHEBI:30413"/>
    </cofactor>
</comment>
<dbReference type="PANTHER" id="PTHR24304:SF0">
    <property type="entry name" value="CYTOCHROME P450 7B1"/>
    <property type="match status" value="1"/>
</dbReference>
<feature type="signal peptide" evidence="8">
    <location>
        <begin position="1"/>
        <end position="24"/>
    </location>
</feature>
<protein>
    <submittedName>
        <fullName evidence="9">Uncharacterized protein</fullName>
    </submittedName>
</protein>
<feature type="binding site" description="axial binding residue" evidence="6">
    <location>
        <position position="451"/>
    </location>
    <ligand>
        <name>heme</name>
        <dbReference type="ChEBI" id="CHEBI:30413"/>
    </ligand>
    <ligandPart>
        <name>Fe</name>
        <dbReference type="ChEBI" id="CHEBI:18248"/>
    </ligandPart>
</feature>
<evidence type="ECO:0000313" key="10">
    <source>
        <dbReference type="Proteomes" id="UP001591681"/>
    </source>
</evidence>
<dbReference type="InterPro" id="IPR001128">
    <property type="entry name" value="Cyt_P450"/>
</dbReference>
<keyword evidence="5" id="KW-0443">Lipid metabolism</keyword>
<comment type="similarity">
    <text evidence="1">Belongs to the cytochrome P450 family.</text>
</comment>
<dbReference type="GO" id="GO:0008202">
    <property type="term" value="P:steroid metabolic process"/>
    <property type="evidence" value="ECO:0007669"/>
    <property type="project" value="UniProtKB-KW"/>
</dbReference>
<dbReference type="Gene3D" id="1.10.630.10">
    <property type="entry name" value="Cytochrome P450"/>
    <property type="match status" value="1"/>
</dbReference>
<dbReference type="InterPro" id="IPR036396">
    <property type="entry name" value="Cyt_P450_sf"/>
</dbReference>
<keyword evidence="2 6" id="KW-0349">Heme</keyword>
<evidence type="ECO:0000256" key="7">
    <source>
        <dbReference type="SAM" id="MobiDB-lite"/>
    </source>
</evidence>
<evidence type="ECO:0000256" key="3">
    <source>
        <dbReference type="ARBA" id="ARBA00022723"/>
    </source>
</evidence>
<sequence length="567" mass="63971">MLEFILTVVLIFLSILLFLTHSFGRTWREGEPPLVKGCLPFLGKAVEFSQDALKLLTQLQSTHGDIFTVLIAGRYMTFVMNPLLYPAVVKHGRQLDFHVFTDTVAPPTFGYPPIRSGAYPGLPDRIQSSFQLLQGDQLTRLSHSMLGNLLATLRHHFLGVGPGQREAGPDWQKVGSGREMGLYALCESLMFQASVLTLYGTHNRTHSPGVLEELRRKFSQFDARFPLLVGGMPIWLLARTNALRGELIRHFDPRSMQQWDGPSDFIRTRVQLLNEYPLTDVEKGAHHFAILWASVGNTIPAAFWVIYHLLAYPEAFAAVKSEIQEVLGIKGEGLSLNDDLTLTPEDLDRMIYLESAVCESLRLSSASMNVRVCQEDFEMRLDSQRSVHLRKDDIIALYPQSMHMDPDIYPQPEVYKFDRFVLGSARRSEFFKRGQRLHYFLMPFGSGGSKCPGRFFALVELKQLVCVLLLYCRLELAHTHTHTHTPPKLDTARAGLGILPPKTDIAVCYALLCTEKNEEGRGGGQGENEKKERGEGENKKKEREAEGENEIKDRLAMKEGLVNSPEE</sequence>
<name>A0ABD1K1N6_9TELE</name>
<dbReference type="PANTHER" id="PTHR24304">
    <property type="entry name" value="CYTOCHROME P450 FAMILY 7"/>
    <property type="match status" value="1"/>
</dbReference>
<keyword evidence="4 6" id="KW-0408">Iron</keyword>
<evidence type="ECO:0000256" key="1">
    <source>
        <dbReference type="ARBA" id="ARBA00010617"/>
    </source>
</evidence>
<dbReference type="InterPro" id="IPR050529">
    <property type="entry name" value="CYP450_sterol_14alpha_dmase"/>
</dbReference>
<organism evidence="9 10">
    <name type="scientific">Coilia grayii</name>
    <name type="common">Gray's grenadier anchovy</name>
    <dbReference type="NCBI Taxonomy" id="363190"/>
    <lineage>
        <taxon>Eukaryota</taxon>
        <taxon>Metazoa</taxon>
        <taxon>Chordata</taxon>
        <taxon>Craniata</taxon>
        <taxon>Vertebrata</taxon>
        <taxon>Euteleostomi</taxon>
        <taxon>Actinopterygii</taxon>
        <taxon>Neopterygii</taxon>
        <taxon>Teleostei</taxon>
        <taxon>Clupei</taxon>
        <taxon>Clupeiformes</taxon>
        <taxon>Clupeoidei</taxon>
        <taxon>Engraulidae</taxon>
        <taxon>Coilinae</taxon>
        <taxon>Coilia</taxon>
    </lineage>
</organism>
<feature type="region of interest" description="Disordered" evidence="7">
    <location>
        <begin position="518"/>
        <end position="567"/>
    </location>
</feature>
<dbReference type="AlphaFoldDB" id="A0ABD1K1N6"/>
<dbReference type="Pfam" id="PF00067">
    <property type="entry name" value="p450"/>
    <property type="match status" value="1"/>
</dbReference>
<dbReference type="SUPFAM" id="SSF48264">
    <property type="entry name" value="Cytochrome P450"/>
    <property type="match status" value="1"/>
</dbReference>
<dbReference type="EMBL" id="JBHFQA010000010">
    <property type="protein sequence ID" value="KAL2092838.1"/>
    <property type="molecule type" value="Genomic_DNA"/>
</dbReference>
<evidence type="ECO:0000313" key="9">
    <source>
        <dbReference type="EMBL" id="KAL2092838.1"/>
    </source>
</evidence>
<evidence type="ECO:0000256" key="4">
    <source>
        <dbReference type="ARBA" id="ARBA00023004"/>
    </source>
</evidence>
<dbReference type="InterPro" id="IPR002403">
    <property type="entry name" value="Cyt_P450_E_grp-IV"/>
</dbReference>
<keyword evidence="3 6" id="KW-0479">Metal-binding</keyword>
<gene>
    <name evidence="9" type="ORF">ACEWY4_012636</name>
</gene>
<keyword evidence="5" id="KW-0753">Steroid metabolism</keyword>
<reference evidence="9 10" key="1">
    <citation type="submission" date="2024-09" db="EMBL/GenBank/DDBJ databases">
        <title>A chromosome-level genome assembly of Gray's grenadier anchovy, Coilia grayii.</title>
        <authorList>
            <person name="Fu Z."/>
        </authorList>
    </citation>
    <scope>NUCLEOTIDE SEQUENCE [LARGE SCALE GENOMIC DNA]</scope>
    <source>
        <strain evidence="9">G4</strain>
        <tissue evidence="9">Muscle</tissue>
    </source>
</reference>
<evidence type="ECO:0000256" key="5">
    <source>
        <dbReference type="ARBA" id="ARBA00023221"/>
    </source>
</evidence>
<evidence type="ECO:0000256" key="2">
    <source>
        <dbReference type="ARBA" id="ARBA00022617"/>
    </source>
</evidence>
<accession>A0ABD1K1N6</accession>
<dbReference type="GO" id="GO:0046872">
    <property type="term" value="F:metal ion binding"/>
    <property type="evidence" value="ECO:0007669"/>
    <property type="project" value="UniProtKB-KW"/>
</dbReference>
<evidence type="ECO:0000256" key="8">
    <source>
        <dbReference type="SAM" id="SignalP"/>
    </source>
</evidence>
<keyword evidence="8" id="KW-0732">Signal</keyword>
<dbReference type="Proteomes" id="UP001591681">
    <property type="component" value="Unassembled WGS sequence"/>
</dbReference>
<keyword evidence="10" id="KW-1185">Reference proteome</keyword>
<dbReference type="PRINTS" id="PR00465">
    <property type="entry name" value="EP450IV"/>
</dbReference>
<feature type="chain" id="PRO_5044841272" evidence="8">
    <location>
        <begin position="25"/>
        <end position="567"/>
    </location>
</feature>
<evidence type="ECO:0000256" key="6">
    <source>
        <dbReference type="PIRSR" id="PIRSR602403-1"/>
    </source>
</evidence>
<feature type="compositionally biased region" description="Basic and acidic residues" evidence="7">
    <location>
        <begin position="518"/>
        <end position="557"/>
    </location>
</feature>
<proteinExistence type="inferred from homology"/>